<keyword evidence="3" id="KW-1185">Reference proteome</keyword>
<proteinExistence type="predicted"/>
<evidence type="ECO:0000313" key="3">
    <source>
        <dbReference type="Proteomes" id="UP000314294"/>
    </source>
</evidence>
<evidence type="ECO:0000256" key="1">
    <source>
        <dbReference type="SAM" id="SignalP"/>
    </source>
</evidence>
<gene>
    <name evidence="2" type="ORF">EYF80_060794</name>
</gene>
<reference evidence="2 3" key="1">
    <citation type="submission" date="2019-03" db="EMBL/GenBank/DDBJ databases">
        <title>First draft genome of Liparis tanakae, snailfish: a comprehensive survey of snailfish specific genes.</title>
        <authorList>
            <person name="Kim W."/>
            <person name="Song I."/>
            <person name="Jeong J.-H."/>
            <person name="Kim D."/>
            <person name="Kim S."/>
            <person name="Ryu S."/>
            <person name="Song J.Y."/>
            <person name="Lee S.K."/>
        </authorList>
    </citation>
    <scope>NUCLEOTIDE SEQUENCE [LARGE SCALE GENOMIC DNA]</scope>
    <source>
        <tissue evidence="2">Muscle</tissue>
    </source>
</reference>
<evidence type="ECO:0000313" key="2">
    <source>
        <dbReference type="EMBL" id="TNN29058.1"/>
    </source>
</evidence>
<dbReference type="Proteomes" id="UP000314294">
    <property type="component" value="Unassembled WGS sequence"/>
</dbReference>
<name>A0A4Z2EJW8_9TELE</name>
<evidence type="ECO:0008006" key="4">
    <source>
        <dbReference type="Google" id="ProtNLM"/>
    </source>
</evidence>
<dbReference type="AlphaFoldDB" id="A0A4Z2EJW8"/>
<accession>A0A4Z2EJW8</accession>
<protein>
    <recommendedName>
        <fullName evidence="4">Secreted protein</fullName>
    </recommendedName>
</protein>
<dbReference type="EMBL" id="SRLO01006122">
    <property type="protein sequence ID" value="TNN29058.1"/>
    <property type="molecule type" value="Genomic_DNA"/>
</dbReference>
<feature type="chain" id="PRO_5021414281" description="Secreted protein" evidence="1">
    <location>
        <begin position="16"/>
        <end position="149"/>
    </location>
</feature>
<organism evidence="2 3">
    <name type="scientific">Liparis tanakae</name>
    <name type="common">Tanaka's snailfish</name>
    <dbReference type="NCBI Taxonomy" id="230148"/>
    <lineage>
        <taxon>Eukaryota</taxon>
        <taxon>Metazoa</taxon>
        <taxon>Chordata</taxon>
        <taxon>Craniata</taxon>
        <taxon>Vertebrata</taxon>
        <taxon>Euteleostomi</taxon>
        <taxon>Actinopterygii</taxon>
        <taxon>Neopterygii</taxon>
        <taxon>Teleostei</taxon>
        <taxon>Neoteleostei</taxon>
        <taxon>Acanthomorphata</taxon>
        <taxon>Eupercaria</taxon>
        <taxon>Perciformes</taxon>
        <taxon>Cottioidei</taxon>
        <taxon>Cottales</taxon>
        <taxon>Liparidae</taxon>
        <taxon>Liparis</taxon>
    </lineage>
</organism>
<sequence length="149" mass="16306">MRWALGRGLFSGTTAALLSWVGSRRSSRSAIRPSSSACSGVWVPMTVRSSHVTRLICLQNAGDALKSVSEPAYLIWRKTQRNVVLDLATQPGGHLEDGVVVLHHEHHQLGGQQLVQVHLLQGAQDALREHLHHLQRPAGHGTEDTGHRT</sequence>
<feature type="signal peptide" evidence="1">
    <location>
        <begin position="1"/>
        <end position="15"/>
    </location>
</feature>
<keyword evidence="1" id="KW-0732">Signal</keyword>
<comment type="caution">
    <text evidence="2">The sequence shown here is derived from an EMBL/GenBank/DDBJ whole genome shotgun (WGS) entry which is preliminary data.</text>
</comment>